<evidence type="ECO:0000313" key="3">
    <source>
        <dbReference type="Proteomes" id="UP000198932"/>
    </source>
</evidence>
<dbReference type="AlphaFoldDB" id="A0A1I6FM63"/>
<gene>
    <name evidence="2" type="ORF">SAMN04487937_0857</name>
</gene>
<reference evidence="3" key="1">
    <citation type="submission" date="2016-10" db="EMBL/GenBank/DDBJ databases">
        <authorList>
            <person name="Varghese N."/>
            <person name="Submissions S."/>
        </authorList>
    </citation>
    <scope>NUCLEOTIDE SEQUENCE [LARGE SCALE GENOMIC DNA]</scope>
    <source>
        <strain evidence="3">RD 26</strain>
    </source>
</reference>
<organism evidence="2 3">
    <name type="scientific">Halorubrum sodomense</name>
    <dbReference type="NCBI Taxonomy" id="35743"/>
    <lineage>
        <taxon>Archaea</taxon>
        <taxon>Methanobacteriati</taxon>
        <taxon>Methanobacteriota</taxon>
        <taxon>Stenosarchaea group</taxon>
        <taxon>Halobacteria</taxon>
        <taxon>Halobacteriales</taxon>
        <taxon>Haloferacaceae</taxon>
        <taxon>Halorubrum</taxon>
    </lineage>
</organism>
<dbReference type="EMBL" id="FOYN01000001">
    <property type="protein sequence ID" value="SFR31020.1"/>
    <property type="molecule type" value="Genomic_DNA"/>
</dbReference>
<evidence type="ECO:0000313" key="2">
    <source>
        <dbReference type="EMBL" id="SFR31020.1"/>
    </source>
</evidence>
<sequence length="198" mass="21404">MLNGVRSELEKYSLSDHSSVKPEAERLREPMNGTNTQTRRRVLRAGTAIAVAGVGGAGVAAANPGKGSEKGNGKTFGRVYAEGDLWRTNVVKVLDERPDPEDKIYFLHDGERPIVANADASDAQRSPFVSESAPGEEGWNGGQWTHFSAEVTDVDAFNRDAPLTNDDDILDKEYVTVTLGRPGFGPPDFFVCPLNGRA</sequence>
<feature type="compositionally biased region" description="Basic and acidic residues" evidence="1">
    <location>
        <begin position="7"/>
        <end position="29"/>
    </location>
</feature>
<dbReference type="STRING" id="35743.SAMN04487937_0857"/>
<protein>
    <submittedName>
        <fullName evidence="2">Uncharacterized protein</fullName>
    </submittedName>
</protein>
<feature type="region of interest" description="Disordered" evidence="1">
    <location>
        <begin position="1"/>
        <end position="30"/>
    </location>
</feature>
<dbReference type="Proteomes" id="UP000198932">
    <property type="component" value="Unassembled WGS sequence"/>
</dbReference>
<evidence type="ECO:0000256" key="1">
    <source>
        <dbReference type="SAM" id="MobiDB-lite"/>
    </source>
</evidence>
<name>A0A1I6FM63_HALSD</name>
<keyword evidence="3" id="KW-1185">Reference proteome</keyword>
<accession>A0A1I6FM63</accession>
<proteinExistence type="predicted"/>